<evidence type="ECO:0000313" key="4">
    <source>
        <dbReference type="Proteomes" id="UP000194236"/>
    </source>
</evidence>
<keyword evidence="4" id="KW-1185">Reference proteome</keyword>
<dbReference type="Gene3D" id="3.60.21.10">
    <property type="match status" value="1"/>
</dbReference>
<dbReference type="PANTHER" id="PTHR11668">
    <property type="entry name" value="SERINE/THREONINE PROTEIN PHOSPHATASE"/>
    <property type="match status" value="1"/>
</dbReference>
<dbReference type="Pfam" id="PF00149">
    <property type="entry name" value="Metallophos"/>
    <property type="match status" value="1"/>
</dbReference>
<reference evidence="3 4" key="1">
    <citation type="submission" date="2017-03" db="EMBL/GenBank/DDBJ databases">
        <title>Genome Survey of Euroglyphus maynei.</title>
        <authorList>
            <person name="Arlian L.G."/>
            <person name="Morgan M.S."/>
            <person name="Rider S.D."/>
        </authorList>
    </citation>
    <scope>NUCLEOTIDE SEQUENCE [LARGE SCALE GENOMIC DNA]</scope>
    <source>
        <strain evidence="3">Arlian Lab</strain>
        <tissue evidence="3">Whole body</tissue>
    </source>
</reference>
<name>A0A1Y3BG52_EURMA</name>
<evidence type="ECO:0000259" key="2">
    <source>
        <dbReference type="SMART" id="SM00156"/>
    </source>
</evidence>
<evidence type="ECO:0000313" key="3">
    <source>
        <dbReference type="EMBL" id="OTF78145.1"/>
    </source>
</evidence>
<dbReference type="SMART" id="SM00156">
    <property type="entry name" value="PP2Ac"/>
    <property type="match status" value="1"/>
</dbReference>
<comment type="caution">
    <text evidence="3">The sequence shown here is derived from an EMBL/GenBank/DDBJ whole genome shotgun (WGS) entry which is preliminary data.</text>
</comment>
<dbReference type="PANTHER" id="PTHR11668:SF496">
    <property type="entry name" value="SERINE_THREONINE-PROTEIN PHOSPHATASE"/>
    <property type="match status" value="1"/>
</dbReference>
<dbReference type="OrthoDB" id="6498731at2759"/>
<dbReference type="InterPro" id="IPR006186">
    <property type="entry name" value="Ser/Thr-sp_prot-phosphatase"/>
</dbReference>
<dbReference type="InterPro" id="IPR004843">
    <property type="entry name" value="Calcineurin-like_PHP"/>
</dbReference>
<dbReference type="SUPFAM" id="SSF56300">
    <property type="entry name" value="Metallo-dependent phosphatases"/>
    <property type="match status" value="1"/>
</dbReference>
<feature type="domain" description="Serine/threonine specific protein phosphatases" evidence="2">
    <location>
        <begin position="25"/>
        <end position="339"/>
    </location>
</feature>
<organism evidence="3 4">
    <name type="scientific">Euroglyphus maynei</name>
    <name type="common">Mayne's house dust mite</name>
    <dbReference type="NCBI Taxonomy" id="6958"/>
    <lineage>
        <taxon>Eukaryota</taxon>
        <taxon>Metazoa</taxon>
        <taxon>Ecdysozoa</taxon>
        <taxon>Arthropoda</taxon>
        <taxon>Chelicerata</taxon>
        <taxon>Arachnida</taxon>
        <taxon>Acari</taxon>
        <taxon>Acariformes</taxon>
        <taxon>Sarcoptiformes</taxon>
        <taxon>Astigmata</taxon>
        <taxon>Psoroptidia</taxon>
        <taxon>Analgoidea</taxon>
        <taxon>Pyroglyphidae</taxon>
        <taxon>Pyroglyphinae</taxon>
        <taxon>Euroglyphus</taxon>
    </lineage>
</organism>
<dbReference type="EMBL" id="MUJZ01029251">
    <property type="protein sequence ID" value="OTF78145.1"/>
    <property type="molecule type" value="Genomic_DNA"/>
</dbReference>
<evidence type="ECO:0000256" key="1">
    <source>
        <dbReference type="SAM" id="MobiDB-lite"/>
    </source>
</evidence>
<dbReference type="Proteomes" id="UP000194236">
    <property type="component" value="Unassembled WGS sequence"/>
</dbReference>
<dbReference type="GO" id="GO:0005737">
    <property type="term" value="C:cytoplasm"/>
    <property type="evidence" value="ECO:0007669"/>
    <property type="project" value="TreeGrafter"/>
</dbReference>
<feature type="compositionally biased region" description="Polar residues" evidence="1">
    <location>
        <begin position="357"/>
        <end position="371"/>
    </location>
</feature>
<dbReference type="AlphaFoldDB" id="A0A1Y3BG52"/>
<gene>
    <name evidence="3" type="ORF">BLA29_005722</name>
</gene>
<dbReference type="GO" id="GO:0004722">
    <property type="term" value="F:protein serine/threonine phosphatase activity"/>
    <property type="evidence" value="ECO:0007669"/>
    <property type="project" value="TreeGrafter"/>
</dbReference>
<dbReference type="InterPro" id="IPR029052">
    <property type="entry name" value="Metallo-depent_PP-like"/>
</dbReference>
<protein>
    <submittedName>
        <fullName evidence="3">Serine/threonine phosphatase-like protein</fullName>
    </submittedName>
</protein>
<proteinExistence type="predicted"/>
<feature type="region of interest" description="Disordered" evidence="1">
    <location>
        <begin position="336"/>
        <end position="371"/>
    </location>
</feature>
<dbReference type="CDD" id="cd00144">
    <property type="entry name" value="MPP_PPP_family"/>
    <property type="match status" value="1"/>
</dbReference>
<sequence length="371" mass="41771">MPDDDNTTERLGGGGGGSIDDVEYLDVNAILAICDCARKLIKYESKLIKRSGSTVIIGDIRGDFDTLLTMEQLLWPTVPVIAQNLVFLGNNNNNDGKQSNHDYSIETIIYLFAVKYLCPNKVILLKGVNETRSCNEKTLLIECRNRYGDERGGRIWRAINQVFDELPLVCIINESILCASSGIPKDSLKHKLSTYFDSYVLDTKSSSMGSSFANAKEFALFQHILVNIPEHQLGKDFDTKTSTTTNLFKPNPSVPNGFFFSREAFLQFMSLNNFSYMIRSNEEPSNMMDGYHLSIDNRLISIISNVNIDDTTGQRNEAIVAFVHHPDGRIQLKQIKSNYQKHHRSTTTTSPTSKSSNIRQQLSPNVFFNKN</sequence>
<accession>A0A1Y3BG52</accession>
<dbReference type="GO" id="GO:0005634">
    <property type="term" value="C:nucleus"/>
    <property type="evidence" value="ECO:0007669"/>
    <property type="project" value="TreeGrafter"/>
</dbReference>
<dbReference type="InterPro" id="IPR050341">
    <property type="entry name" value="PP1_catalytic_subunit"/>
</dbReference>
<feature type="compositionally biased region" description="Low complexity" evidence="1">
    <location>
        <begin position="346"/>
        <end position="356"/>
    </location>
</feature>